<accession>A0AAX3ZTJ6</accession>
<dbReference type="AlphaFoldDB" id="A0AAX3ZTJ6"/>
<proteinExistence type="predicted"/>
<dbReference type="InterPro" id="IPR041698">
    <property type="entry name" value="Methyltransf_25"/>
</dbReference>
<reference evidence="2" key="1">
    <citation type="submission" date="2023-03" db="EMBL/GenBank/DDBJ databases">
        <title>Borrelidin-producing and root-colonizing Streptomyces rochei is a potent biopesticide for soil-borne oomycete-caused plant diseases.</title>
        <authorList>
            <person name="Zhou D."/>
            <person name="Wang X."/>
            <person name="Navarro-Munoz J.C."/>
            <person name="Li W."/>
            <person name="Li J."/>
            <person name="Jiu M."/>
            <person name="Deng S."/>
            <person name="Ye Y."/>
            <person name="Daly P."/>
            <person name="Wei L."/>
        </authorList>
    </citation>
    <scope>NUCLEOTIDE SEQUENCE</scope>
    <source>
        <strain evidence="2">JK1</strain>
    </source>
</reference>
<dbReference type="InterPro" id="IPR029063">
    <property type="entry name" value="SAM-dependent_MTases_sf"/>
</dbReference>
<protein>
    <submittedName>
        <fullName evidence="2">Class I SAM-dependent methyltransferase</fullName>
        <ecNumber evidence="2">2.1.1.-</ecNumber>
    </submittedName>
</protein>
<dbReference type="RefSeq" id="WP_019327904.1">
    <property type="nucleotide sequence ID" value="NZ_CP121271.1"/>
</dbReference>
<dbReference type="SUPFAM" id="SSF53335">
    <property type="entry name" value="S-adenosyl-L-methionine-dependent methyltransferases"/>
    <property type="match status" value="1"/>
</dbReference>
<gene>
    <name evidence="2" type="ORF">P7W03_32895</name>
</gene>
<dbReference type="GeneID" id="90946937"/>
<dbReference type="EC" id="2.1.1.-" evidence="2"/>
<dbReference type="GO" id="GO:0032259">
    <property type="term" value="P:methylation"/>
    <property type="evidence" value="ECO:0007669"/>
    <property type="project" value="UniProtKB-KW"/>
</dbReference>
<evidence type="ECO:0000313" key="2">
    <source>
        <dbReference type="EMBL" id="WMC90115.1"/>
    </source>
</evidence>
<dbReference type="Gene3D" id="3.40.50.150">
    <property type="entry name" value="Vaccinia Virus protein VP39"/>
    <property type="match status" value="1"/>
</dbReference>
<dbReference type="Proteomes" id="UP001231701">
    <property type="component" value="Chromosome"/>
</dbReference>
<evidence type="ECO:0000259" key="1">
    <source>
        <dbReference type="Pfam" id="PF13649"/>
    </source>
</evidence>
<dbReference type="EMBL" id="CP121271">
    <property type="protein sequence ID" value="WMC90115.1"/>
    <property type="molecule type" value="Genomic_DNA"/>
</dbReference>
<evidence type="ECO:0000313" key="3">
    <source>
        <dbReference type="Proteomes" id="UP001231701"/>
    </source>
</evidence>
<name>A0AAX3ZTJ6_STRRO</name>
<dbReference type="Pfam" id="PF13649">
    <property type="entry name" value="Methyltransf_25"/>
    <property type="match status" value="1"/>
</dbReference>
<keyword evidence="2" id="KW-0808">Transferase</keyword>
<feature type="domain" description="Methyltransferase" evidence="1">
    <location>
        <begin position="46"/>
        <end position="138"/>
    </location>
</feature>
<keyword evidence="2" id="KW-0489">Methyltransferase</keyword>
<organism evidence="2 3">
    <name type="scientific">Streptomyces rochei</name>
    <name type="common">Streptomyces parvullus</name>
    <dbReference type="NCBI Taxonomy" id="1928"/>
    <lineage>
        <taxon>Bacteria</taxon>
        <taxon>Bacillati</taxon>
        <taxon>Actinomycetota</taxon>
        <taxon>Actinomycetes</taxon>
        <taxon>Kitasatosporales</taxon>
        <taxon>Streptomycetaceae</taxon>
        <taxon>Streptomyces</taxon>
        <taxon>Streptomyces rochei group</taxon>
    </lineage>
</organism>
<dbReference type="GO" id="GO:0008168">
    <property type="term" value="F:methyltransferase activity"/>
    <property type="evidence" value="ECO:0007669"/>
    <property type="project" value="UniProtKB-KW"/>
</dbReference>
<sequence length="246" mass="26738">MSDEDGVFGESVAAHYDASVADRFAPEVLTPTVDLLAELAGGGRALEFGIGTGRVALPLAARGVPVHGIDVSRAMTSRLAAKPGGDAVGVTIGDFATTRVPGTFSVAYLVFNTINNLTTQDAQVDCFRNAAAHLEPGGCFVIEVGVPELRLLPPGQRAVPFRVDADGWAFDVYDTATQRMSSNYVTLVDGRPEYEHYPFRYVWPSELDLMARLAGMRLRDRWEGWTREPFTHESRGHVSVWEKPAG</sequence>